<sequence length="296" mass="32650">MPSLGPLIRMRALAIDDLPHHPSLSHSENQTGTAIEPFIAAALSEATTFMQTYLPQNFRVKAASKSSPPSTAGVKLLECSVVPSELPAEVRGSSSETWFARVSVHSNEAKSGTASWEEFDSGLRKNHSQHEMEYTPDVYDAHEVLNWDAQLDAVQRRVGEWEEVHVAVMEMAHKIPMPLNNRVFPELVITARKGEREFIVVQIPVSTNDLPEAKYRNDSSVVTGMYCSVELGEVIDEGKQVRWSMATASDAGGSLPMWMQKMGIAAAVVKDVGLFVDWCGKTRKSGSQVRCMCCRA</sequence>
<dbReference type="Proteomes" id="UP000799767">
    <property type="component" value="Unassembled WGS sequence"/>
</dbReference>
<name>A0A6A6Q4I7_9PEZI</name>
<accession>A0A6A6Q4I7</accession>
<gene>
    <name evidence="2" type="ORF">BDY17DRAFT_291704</name>
</gene>
<dbReference type="InterPro" id="IPR023393">
    <property type="entry name" value="START-like_dom_sf"/>
</dbReference>
<evidence type="ECO:0000259" key="1">
    <source>
        <dbReference type="Pfam" id="PF11274"/>
    </source>
</evidence>
<dbReference type="PANTHER" id="PTHR40370">
    <property type="entry name" value="EXPRESSED PROTEIN"/>
    <property type="match status" value="1"/>
</dbReference>
<evidence type="ECO:0000313" key="2">
    <source>
        <dbReference type="EMBL" id="KAF2486563.1"/>
    </source>
</evidence>
<keyword evidence="3" id="KW-1185">Reference proteome</keyword>
<dbReference type="Gene3D" id="3.30.530.20">
    <property type="match status" value="1"/>
</dbReference>
<dbReference type="AlphaFoldDB" id="A0A6A6Q4I7"/>
<feature type="domain" description="DUF3074" evidence="1">
    <location>
        <begin position="98"/>
        <end position="278"/>
    </location>
</feature>
<dbReference type="PANTHER" id="PTHR40370:SF1">
    <property type="entry name" value="DUF3074 DOMAIN-CONTAINING PROTEIN"/>
    <property type="match status" value="1"/>
</dbReference>
<dbReference type="SUPFAM" id="SSF55961">
    <property type="entry name" value="Bet v1-like"/>
    <property type="match status" value="1"/>
</dbReference>
<dbReference type="EMBL" id="MU001632">
    <property type="protein sequence ID" value="KAF2486563.1"/>
    <property type="molecule type" value="Genomic_DNA"/>
</dbReference>
<protein>
    <recommendedName>
        <fullName evidence="1">DUF3074 domain-containing protein</fullName>
    </recommendedName>
</protein>
<reference evidence="2" key="1">
    <citation type="journal article" date="2020" name="Stud. Mycol.">
        <title>101 Dothideomycetes genomes: a test case for predicting lifestyles and emergence of pathogens.</title>
        <authorList>
            <person name="Haridas S."/>
            <person name="Albert R."/>
            <person name="Binder M."/>
            <person name="Bloem J."/>
            <person name="Labutti K."/>
            <person name="Salamov A."/>
            <person name="Andreopoulos B."/>
            <person name="Baker S."/>
            <person name="Barry K."/>
            <person name="Bills G."/>
            <person name="Bluhm B."/>
            <person name="Cannon C."/>
            <person name="Castanera R."/>
            <person name="Culley D."/>
            <person name="Daum C."/>
            <person name="Ezra D."/>
            <person name="Gonzalez J."/>
            <person name="Henrissat B."/>
            <person name="Kuo A."/>
            <person name="Liang C."/>
            <person name="Lipzen A."/>
            <person name="Lutzoni F."/>
            <person name="Magnuson J."/>
            <person name="Mondo S."/>
            <person name="Nolan M."/>
            <person name="Ohm R."/>
            <person name="Pangilinan J."/>
            <person name="Park H.-J."/>
            <person name="Ramirez L."/>
            <person name="Alfaro M."/>
            <person name="Sun H."/>
            <person name="Tritt A."/>
            <person name="Yoshinaga Y."/>
            <person name="Zwiers L.-H."/>
            <person name="Turgeon B."/>
            <person name="Goodwin S."/>
            <person name="Spatafora J."/>
            <person name="Crous P."/>
            <person name="Grigoriev I."/>
        </authorList>
    </citation>
    <scope>NUCLEOTIDE SEQUENCE</scope>
    <source>
        <strain evidence="2">CBS 113389</strain>
    </source>
</reference>
<dbReference type="Pfam" id="PF11274">
    <property type="entry name" value="DUF3074"/>
    <property type="match status" value="1"/>
</dbReference>
<dbReference type="GeneID" id="54473708"/>
<dbReference type="RefSeq" id="XP_033593132.1">
    <property type="nucleotide sequence ID" value="XM_033732706.1"/>
</dbReference>
<organism evidence="2 3">
    <name type="scientific">Neohortaea acidophila</name>
    <dbReference type="NCBI Taxonomy" id="245834"/>
    <lineage>
        <taxon>Eukaryota</taxon>
        <taxon>Fungi</taxon>
        <taxon>Dikarya</taxon>
        <taxon>Ascomycota</taxon>
        <taxon>Pezizomycotina</taxon>
        <taxon>Dothideomycetes</taxon>
        <taxon>Dothideomycetidae</taxon>
        <taxon>Mycosphaerellales</taxon>
        <taxon>Teratosphaeriaceae</taxon>
        <taxon>Neohortaea</taxon>
    </lineage>
</organism>
<evidence type="ECO:0000313" key="3">
    <source>
        <dbReference type="Proteomes" id="UP000799767"/>
    </source>
</evidence>
<dbReference type="InterPro" id="IPR024500">
    <property type="entry name" value="DUF3074"/>
</dbReference>
<dbReference type="OrthoDB" id="6423603at2759"/>
<proteinExistence type="predicted"/>